<sequence length="674" mass="78892">MRALQILLLLVLGTHLTLAQERPAPPSKDSLKIKMRDSVMAARDSLINKSRKKEDEKTLLTIKDYKIISIDRDTSFVDTSQSIQKDYKYNYLRRDHFELMPFSNVGQAYNRLSHNFEQYLPYPQLGATARQFAYYEVDRINYYNVPTPLTELMFKTTFEQGQFLDALLAVNTSRRFNFSLAYTGMRSVGKYQDDQAELGRFRTTFNYVTANNRYWIRGHYAYQDLENQENGGILESSQAAQFESGDPEFQDRSRIDVTYQNTDSRVVGRRYFLDHQYNIVRPKKDSLETRSTLLSVGHRLMYETRFFQFLQDSQADSFGEAFDTPINDKARLQSFYNEASVNFSNPTWGTLSGRLSHYHYNYRLESILIQDDGSVIPNTMEGEEILLGGFYENRIGGLHLKGDVQYALSSELTGNQYDFYAGYQLGENLSLYGRLKATSRMPNFNTLLYQSEYSNFNWDNRAAFDKQQRRAIEAGLNAGKWGSAKVEFNTIENYTYFELDPEIPLQEVVDGNINAFVSPQQEEGTVNYFKVEYQNELKWRRWSLDNRILYQEVGQENQVFNVPQLVTRNSLYYSKWVFDKAMFLQTGVTLKYFTKYNMDGYHPLLGELYTQNREELGGFPMLDFFINARVRQTRIFLKAEHFNSGFGENNFYSAPNYPYRDFVIRFGLVWNFFS</sequence>
<protein>
    <recommendedName>
        <fullName evidence="4">Porin</fullName>
    </recommendedName>
</protein>
<evidence type="ECO:0000313" key="2">
    <source>
        <dbReference type="EMBL" id="PQJ16707.1"/>
    </source>
</evidence>
<reference evidence="3" key="1">
    <citation type="submission" date="2016-11" db="EMBL/GenBank/DDBJ databases">
        <title>Trade-off between light-utilization and light-protection in marine flavobacteria.</title>
        <authorList>
            <person name="Kumagai Y."/>
            <person name="Yoshizawa S."/>
            <person name="Kogure K."/>
        </authorList>
    </citation>
    <scope>NUCLEOTIDE SEQUENCE [LARGE SCALE GENOMIC DNA]</scope>
    <source>
        <strain evidence="3">SG-18</strain>
    </source>
</reference>
<dbReference type="RefSeq" id="WP_105002375.1">
    <property type="nucleotide sequence ID" value="NZ_MQVX01000001.1"/>
</dbReference>
<keyword evidence="3" id="KW-1185">Reference proteome</keyword>
<dbReference type="AlphaFoldDB" id="A0A2S7TB29"/>
<feature type="signal peptide" evidence="1">
    <location>
        <begin position="1"/>
        <end position="19"/>
    </location>
</feature>
<evidence type="ECO:0008006" key="4">
    <source>
        <dbReference type="Google" id="ProtNLM"/>
    </source>
</evidence>
<dbReference type="EMBL" id="MQVX01000001">
    <property type="protein sequence ID" value="PQJ16707.1"/>
    <property type="molecule type" value="Genomic_DNA"/>
</dbReference>
<dbReference type="InterPro" id="IPR025631">
    <property type="entry name" value="Porin_10"/>
</dbReference>
<organism evidence="2 3">
    <name type="scientific">Aureicoccus marinus</name>
    <dbReference type="NCBI Taxonomy" id="754435"/>
    <lineage>
        <taxon>Bacteria</taxon>
        <taxon>Pseudomonadati</taxon>
        <taxon>Bacteroidota</taxon>
        <taxon>Flavobacteriia</taxon>
        <taxon>Flavobacteriales</taxon>
        <taxon>Flavobacteriaceae</taxon>
        <taxon>Aureicoccus</taxon>
    </lineage>
</organism>
<feature type="chain" id="PRO_5015429120" description="Porin" evidence="1">
    <location>
        <begin position="20"/>
        <end position="674"/>
    </location>
</feature>
<dbReference type="SUPFAM" id="SSF56935">
    <property type="entry name" value="Porins"/>
    <property type="match status" value="1"/>
</dbReference>
<evidence type="ECO:0000256" key="1">
    <source>
        <dbReference type="SAM" id="SignalP"/>
    </source>
</evidence>
<dbReference type="Proteomes" id="UP000239366">
    <property type="component" value="Unassembled WGS sequence"/>
</dbReference>
<keyword evidence="1" id="KW-0732">Signal</keyword>
<dbReference type="Pfam" id="PF14121">
    <property type="entry name" value="Porin_10"/>
    <property type="match status" value="1"/>
</dbReference>
<proteinExistence type="predicted"/>
<accession>A0A2S7TB29</accession>
<name>A0A2S7TB29_9FLAO</name>
<gene>
    <name evidence="2" type="ORF">BST99_14130</name>
</gene>
<dbReference type="OrthoDB" id="9812454at2"/>
<comment type="caution">
    <text evidence="2">The sequence shown here is derived from an EMBL/GenBank/DDBJ whole genome shotgun (WGS) entry which is preliminary data.</text>
</comment>
<evidence type="ECO:0000313" key="3">
    <source>
        <dbReference type="Proteomes" id="UP000239366"/>
    </source>
</evidence>